<feature type="active site" evidence="1">
    <location>
        <position position="23"/>
    </location>
</feature>
<dbReference type="EMBL" id="VOTZ01000006">
    <property type="protein sequence ID" value="MCQ1538175.1"/>
    <property type="molecule type" value="Genomic_DNA"/>
</dbReference>
<evidence type="ECO:0000256" key="2">
    <source>
        <dbReference type="RuleBase" id="RU004168"/>
    </source>
</evidence>
<evidence type="ECO:0000259" key="3">
    <source>
        <dbReference type="PROSITE" id="PS51160"/>
    </source>
</evidence>
<evidence type="ECO:0000256" key="1">
    <source>
        <dbReference type="PROSITE-ProRule" id="PRU00520"/>
    </source>
</evidence>
<dbReference type="InterPro" id="IPR001792">
    <property type="entry name" value="Acylphosphatase-like_dom"/>
</dbReference>
<dbReference type="EC" id="3.6.1.7" evidence="1"/>
<feature type="domain" description="Acylphosphatase-like" evidence="3">
    <location>
        <begin position="8"/>
        <end position="95"/>
    </location>
</feature>
<dbReference type="PROSITE" id="PS51160">
    <property type="entry name" value="ACYLPHOSPHATASE_3"/>
    <property type="match status" value="1"/>
</dbReference>
<proteinExistence type="inferred from homology"/>
<dbReference type="RefSeq" id="WP_255332120.1">
    <property type="nucleotide sequence ID" value="NZ_VOTZ01000006.1"/>
</dbReference>
<keyword evidence="1" id="KW-0378">Hydrolase</keyword>
<comment type="similarity">
    <text evidence="2">Belongs to the acylphosphatase family.</text>
</comment>
<evidence type="ECO:0000313" key="5">
    <source>
        <dbReference type="Proteomes" id="UP001524383"/>
    </source>
</evidence>
<dbReference type="PANTHER" id="PTHR47268">
    <property type="entry name" value="ACYLPHOSPHATASE"/>
    <property type="match status" value="1"/>
</dbReference>
<protein>
    <recommendedName>
        <fullName evidence="1">acylphosphatase</fullName>
        <ecNumber evidence="1">3.6.1.7</ecNumber>
    </recommendedName>
</protein>
<dbReference type="Gene3D" id="3.30.70.100">
    <property type="match status" value="1"/>
</dbReference>
<dbReference type="Pfam" id="PF00708">
    <property type="entry name" value="Acylphosphatase"/>
    <property type="match status" value="1"/>
</dbReference>
<organism evidence="4 5">
    <name type="scientific">Methanocalculus taiwanensis</name>
    <dbReference type="NCBI Taxonomy" id="106207"/>
    <lineage>
        <taxon>Archaea</taxon>
        <taxon>Methanobacteriati</taxon>
        <taxon>Methanobacteriota</taxon>
        <taxon>Stenosarchaea group</taxon>
        <taxon>Methanomicrobia</taxon>
        <taxon>Methanomicrobiales</taxon>
        <taxon>Methanocalculaceae</taxon>
        <taxon>Methanocalculus</taxon>
    </lineage>
</organism>
<sequence length="251" mass="28607">MDSHTFSRYSIHVSGTVQRVGYRHIVQNIARKLKITGYIENLEGYDVHIIAEGRVDDLDAFILAIRNVEYPVEVEEICTVEEEYKGEFSYFTVIRGSPEEELAERFDTAIAIFSRMEKKQDIALEKHDTSISLQEKTIGLQEKTIGLQEKTIGLQEKTVGLQEKTIGLQEKTIGLQEKTIGLQEKTIGLQEKTVGLQEKTVDLQIETLTEVKGMRSDLDNHLNKEISEMRMELKEIRTALINYGIMNAVKS</sequence>
<reference evidence="4 5" key="1">
    <citation type="submission" date="2019-08" db="EMBL/GenBank/DDBJ databases">
        <authorList>
            <person name="Chen S.-C."/>
            <person name="Lai M.-C."/>
            <person name="You Y.-T."/>
        </authorList>
    </citation>
    <scope>NUCLEOTIDE SEQUENCE [LARGE SCALE GENOMIC DNA]</scope>
    <source>
        <strain evidence="4 5">P2F9704a</strain>
    </source>
</reference>
<feature type="active site" evidence="1">
    <location>
        <position position="41"/>
    </location>
</feature>
<evidence type="ECO:0000313" key="4">
    <source>
        <dbReference type="EMBL" id="MCQ1538175.1"/>
    </source>
</evidence>
<dbReference type="SUPFAM" id="SSF54975">
    <property type="entry name" value="Acylphosphatase/BLUF domain-like"/>
    <property type="match status" value="1"/>
</dbReference>
<dbReference type="InterPro" id="IPR020456">
    <property type="entry name" value="Acylphosphatase"/>
</dbReference>
<dbReference type="PANTHER" id="PTHR47268:SF4">
    <property type="entry name" value="ACYLPHOSPHATASE"/>
    <property type="match status" value="1"/>
</dbReference>
<name>A0ABD4TLL8_9EURY</name>
<keyword evidence="5" id="KW-1185">Reference proteome</keyword>
<comment type="catalytic activity">
    <reaction evidence="1">
        <text>an acyl phosphate + H2O = a carboxylate + phosphate + H(+)</text>
        <dbReference type="Rhea" id="RHEA:14965"/>
        <dbReference type="ChEBI" id="CHEBI:15377"/>
        <dbReference type="ChEBI" id="CHEBI:15378"/>
        <dbReference type="ChEBI" id="CHEBI:29067"/>
        <dbReference type="ChEBI" id="CHEBI:43474"/>
        <dbReference type="ChEBI" id="CHEBI:59918"/>
        <dbReference type="EC" id="3.6.1.7"/>
    </reaction>
</comment>
<dbReference type="Proteomes" id="UP001524383">
    <property type="component" value="Unassembled WGS sequence"/>
</dbReference>
<dbReference type="GO" id="GO:0003998">
    <property type="term" value="F:acylphosphatase activity"/>
    <property type="evidence" value="ECO:0007669"/>
    <property type="project" value="UniProtKB-EC"/>
</dbReference>
<dbReference type="InterPro" id="IPR036046">
    <property type="entry name" value="Acylphosphatase-like_dom_sf"/>
</dbReference>
<gene>
    <name evidence="4" type="ORF">FTO68_04105</name>
</gene>
<dbReference type="AlphaFoldDB" id="A0ABD4TLL8"/>
<comment type="caution">
    <text evidence="4">The sequence shown here is derived from an EMBL/GenBank/DDBJ whole genome shotgun (WGS) entry which is preliminary data.</text>
</comment>
<accession>A0ABD4TLL8</accession>